<evidence type="ECO:0000313" key="9">
    <source>
        <dbReference type="Proteomes" id="UP000034854"/>
    </source>
</evidence>
<dbReference type="AlphaFoldDB" id="A0A0G0UAA8"/>
<dbReference type="Proteomes" id="UP000034854">
    <property type="component" value="Unassembled WGS sequence"/>
</dbReference>
<keyword evidence="5" id="KW-0378">Hydrolase</keyword>
<evidence type="ECO:0000256" key="2">
    <source>
        <dbReference type="ARBA" id="ARBA00022649"/>
    </source>
</evidence>
<dbReference type="Pfam" id="PF07927">
    <property type="entry name" value="HicA_toxin"/>
    <property type="match status" value="1"/>
</dbReference>
<accession>A0A0G0UAA8</accession>
<dbReference type="GO" id="GO:0003729">
    <property type="term" value="F:mRNA binding"/>
    <property type="evidence" value="ECO:0007669"/>
    <property type="project" value="InterPro"/>
</dbReference>
<comment type="caution">
    <text evidence="8">The sequence shown here is derived from an EMBL/GenBank/DDBJ whole genome shotgun (WGS) entry which is preliminary data.</text>
</comment>
<dbReference type="InterPro" id="IPR038570">
    <property type="entry name" value="HicA_sf"/>
</dbReference>
<proteinExistence type="inferred from homology"/>
<evidence type="ECO:0000256" key="4">
    <source>
        <dbReference type="ARBA" id="ARBA00022759"/>
    </source>
</evidence>
<keyword evidence="7" id="KW-0346">Stress response</keyword>
<dbReference type="InterPro" id="IPR012933">
    <property type="entry name" value="HicA_mRNA_interferase"/>
</dbReference>
<evidence type="ECO:0000256" key="7">
    <source>
        <dbReference type="ARBA" id="ARBA00023016"/>
    </source>
</evidence>
<dbReference type="GO" id="GO:0004519">
    <property type="term" value="F:endonuclease activity"/>
    <property type="evidence" value="ECO:0007669"/>
    <property type="project" value="UniProtKB-KW"/>
</dbReference>
<name>A0A0G0UAA8_9BACT</name>
<dbReference type="GO" id="GO:0016787">
    <property type="term" value="F:hydrolase activity"/>
    <property type="evidence" value="ECO:0007669"/>
    <property type="project" value="UniProtKB-KW"/>
</dbReference>
<keyword evidence="2" id="KW-1277">Toxin-antitoxin system</keyword>
<evidence type="ECO:0000256" key="3">
    <source>
        <dbReference type="ARBA" id="ARBA00022722"/>
    </source>
</evidence>
<dbReference type="Gene3D" id="3.30.920.30">
    <property type="entry name" value="Hypothetical protein"/>
    <property type="match status" value="1"/>
</dbReference>
<evidence type="ECO:0000256" key="1">
    <source>
        <dbReference type="ARBA" id="ARBA00006620"/>
    </source>
</evidence>
<evidence type="ECO:0000256" key="6">
    <source>
        <dbReference type="ARBA" id="ARBA00022884"/>
    </source>
</evidence>
<dbReference type="EMBL" id="LCAG01000026">
    <property type="protein sequence ID" value="KKR85924.1"/>
    <property type="molecule type" value="Genomic_DNA"/>
</dbReference>
<dbReference type="SUPFAM" id="SSF54786">
    <property type="entry name" value="YcfA/nrd intein domain"/>
    <property type="match status" value="1"/>
</dbReference>
<evidence type="ECO:0000313" key="8">
    <source>
        <dbReference type="EMBL" id="KKR85924.1"/>
    </source>
</evidence>
<comment type="similarity">
    <text evidence="1">Belongs to the HicA mRNA interferase family.</text>
</comment>
<gene>
    <name evidence="8" type="ORF">UU34_C0026G0004</name>
</gene>
<keyword evidence="6" id="KW-0694">RNA-binding</keyword>
<keyword evidence="3" id="KW-0540">Nuclease</keyword>
<protein>
    <recommendedName>
        <fullName evidence="10">YcfA family protein</fullName>
    </recommendedName>
</protein>
<evidence type="ECO:0000256" key="5">
    <source>
        <dbReference type="ARBA" id="ARBA00022801"/>
    </source>
</evidence>
<reference evidence="8 9" key="1">
    <citation type="journal article" date="2015" name="Nature">
        <title>rRNA introns, odd ribosomes, and small enigmatic genomes across a large radiation of phyla.</title>
        <authorList>
            <person name="Brown C.T."/>
            <person name="Hug L.A."/>
            <person name="Thomas B.C."/>
            <person name="Sharon I."/>
            <person name="Castelle C.J."/>
            <person name="Singh A."/>
            <person name="Wilkins M.J."/>
            <person name="Williams K.H."/>
            <person name="Banfield J.F."/>
        </authorList>
    </citation>
    <scope>NUCLEOTIDE SEQUENCE [LARGE SCALE GENOMIC DNA]</scope>
</reference>
<keyword evidence="4" id="KW-0255">Endonuclease</keyword>
<sequence length="74" mass="8367">MSKLARNVKPQRLIKFLKKLGFEQTGSRGSHIRLTHPDGRWTQVAVHPGPIPIGTLKKIISQAKLTEKETDLLR</sequence>
<organism evidence="8 9">
    <name type="scientific">Candidatus Curtissbacteria bacterium GW2011_GWA1_41_11</name>
    <dbReference type="NCBI Taxonomy" id="1618409"/>
    <lineage>
        <taxon>Bacteria</taxon>
        <taxon>Candidatus Curtissiibacteriota</taxon>
    </lineage>
</organism>
<evidence type="ECO:0008006" key="10">
    <source>
        <dbReference type="Google" id="ProtNLM"/>
    </source>
</evidence>